<evidence type="ECO:0000256" key="6">
    <source>
        <dbReference type="SAM" id="MobiDB-lite"/>
    </source>
</evidence>
<feature type="region of interest" description="Disordered" evidence="6">
    <location>
        <begin position="581"/>
        <end position="601"/>
    </location>
</feature>
<protein>
    <recommendedName>
        <fullName evidence="7">Carbohydrate kinase PfkB domain-containing protein</fullName>
    </recommendedName>
</protein>
<dbReference type="OrthoDB" id="198885at2759"/>
<keyword evidence="4" id="KW-0456">Lyase</keyword>
<dbReference type="GO" id="GO:0005737">
    <property type="term" value="C:cytoplasm"/>
    <property type="evidence" value="ECO:0007669"/>
    <property type="project" value="TreeGrafter"/>
</dbReference>
<feature type="domain" description="Carbohydrate kinase PfkB" evidence="7">
    <location>
        <begin position="602"/>
        <end position="707"/>
    </location>
</feature>
<evidence type="ECO:0000256" key="4">
    <source>
        <dbReference type="ARBA" id="ARBA00023239"/>
    </source>
</evidence>
<dbReference type="GO" id="GO:0004730">
    <property type="term" value="F:pseudouridylate synthase activity"/>
    <property type="evidence" value="ECO:0007669"/>
    <property type="project" value="InterPro"/>
</dbReference>
<dbReference type="PANTHER" id="PTHR42909">
    <property type="entry name" value="ZGC:136858"/>
    <property type="match status" value="1"/>
</dbReference>
<keyword evidence="9" id="KW-1185">Reference proteome</keyword>
<dbReference type="InterPro" id="IPR007342">
    <property type="entry name" value="PsuG"/>
</dbReference>
<dbReference type="Gene3D" id="3.40.1190.20">
    <property type="match status" value="1"/>
</dbReference>
<feature type="region of interest" description="Disordered" evidence="6">
    <location>
        <begin position="460"/>
        <end position="479"/>
    </location>
</feature>
<dbReference type="Gene3D" id="3.40.1790.10">
    <property type="entry name" value="Indigoidine synthase domain"/>
    <property type="match status" value="1"/>
</dbReference>
<dbReference type="InterPro" id="IPR011611">
    <property type="entry name" value="PfkB_dom"/>
</dbReference>
<evidence type="ECO:0000313" key="8">
    <source>
        <dbReference type="EMBL" id="KAF4635169.1"/>
    </source>
</evidence>
<proteinExistence type="inferred from homology"/>
<dbReference type="HAMAP" id="MF_01876">
    <property type="entry name" value="PsiMP_glycosidase"/>
    <property type="match status" value="1"/>
</dbReference>
<dbReference type="EMBL" id="JAAMPI010000137">
    <property type="protein sequence ID" value="KAF4635169.1"/>
    <property type="molecule type" value="Genomic_DNA"/>
</dbReference>
<dbReference type="SUPFAM" id="SSF110581">
    <property type="entry name" value="Indigoidine synthase A-like"/>
    <property type="match status" value="1"/>
</dbReference>
<dbReference type="Pfam" id="PF00294">
    <property type="entry name" value="PfkB"/>
    <property type="match status" value="1"/>
</dbReference>
<evidence type="ECO:0000256" key="1">
    <source>
        <dbReference type="ARBA" id="ARBA00022723"/>
    </source>
</evidence>
<keyword evidence="1" id="KW-0479">Metal-binding</keyword>
<dbReference type="InterPro" id="IPR029056">
    <property type="entry name" value="Ribokinase-like"/>
</dbReference>
<keyword evidence="5" id="KW-0326">Glycosidase</keyword>
<gene>
    <name evidence="8" type="ORF">G7Y89_g2929</name>
</gene>
<dbReference type="GO" id="GO:0016798">
    <property type="term" value="F:hydrolase activity, acting on glycosyl bonds"/>
    <property type="evidence" value="ECO:0007669"/>
    <property type="project" value="UniProtKB-KW"/>
</dbReference>
<organism evidence="8 9">
    <name type="scientific">Cudoniella acicularis</name>
    <dbReference type="NCBI Taxonomy" id="354080"/>
    <lineage>
        <taxon>Eukaryota</taxon>
        <taxon>Fungi</taxon>
        <taxon>Dikarya</taxon>
        <taxon>Ascomycota</taxon>
        <taxon>Pezizomycotina</taxon>
        <taxon>Leotiomycetes</taxon>
        <taxon>Helotiales</taxon>
        <taxon>Tricladiaceae</taxon>
        <taxon>Cudoniella</taxon>
    </lineage>
</organism>
<dbReference type="Proteomes" id="UP000566819">
    <property type="component" value="Unassembled WGS sequence"/>
</dbReference>
<dbReference type="Pfam" id="PF04227">
    <property type="entry name" value="Indigoidine_A"/>
    <property type="match status" value="1"/>
</dbReference>
<dbReference type="SUPFAM" id="SSF53613">
    <property type="entry name" value="Ribokinase-like"/>
    <property type="match status" value="1"/>
</dbReference>
<dbReference type="GO" id="GO:0046872">
    <property type="term" value="F:metal ion binding"/>
    <property type="evidence" value="ECO:0007669"/>
    <property type="project" value="UniProtKB-KW"/>
</dbReference>
<accession>A0A8H4RUG2</accession>
<evidence type="ECO:0000256" key="5">
    <source>
        <dbReference type="ARBA" id="ARBA00023295"/>
    </source>
</evidence>
<feature type="region of interest" description="Disordered" evidence="6">
    <location>
        <begin position="390"/>
        <end position="428"/>
    </location>
</feature>
<evidence type="ECO:0000256" key="3">
    <source>
        <dbReference type="ARBA" id="ARBA00023211"/>
    </source>
</evidence>
<evidence type="ECO:0000313" key="9">
    <source>
        <dbReference type="Proteomes" id="UP000566819"/>
    </source>
</evidence>
<sequence>MIRSLFFRASKGANLRGFSGNSTSLLRPRQLHCRRSYSSEHQLDNEGRPPIRRVKLKLQTPDQLPMKDRSHGLIISADVAMAVANGSPVVALESTIYTHGFPYPQNVDLALDLEATVRTLGGIPATIGVVDGVIRVGLTREEIITLASAAGKPETMKVSRRDIPYIVGMGLSGKKLHGGTTVAATMMIARQAGIRVFGTGGLGGVHRGGQDSMDISADLTELGRTRVAVVSSGCKSFLDIPRTLEYLETQGVTVCTFADGRTGEVELPAFYSRESGVKSPLVFQTPQQAANMIYAGMILNTQSGMLFANPIPEEYSIPKSEMDVAIDQAVREAAEKGFHGHTNTPFILSRIKQLTEGRSIPANRALIMSNVAIATEIAIELSRIRKYLRDGGDTEPSSNRPTNRGPASRAPGSQYGDSVPSKAGEVRSFQPGKGEIATLPEYQGLVVPPTLMDNIRKVDPRSTGDQMTLPSQVTPPNIEHRGKKNLHEIAYQLQDLIKKRHPYIRNLDRTARRIISTCQPSQPWEYSPLRNRDQLNALVNKFIDMATAAEPSPPASHPADSSSADIVVFGSVAVDLSCDFSPEETPVTTSSPSPVDSPQLHTSNVAAITPSIGGVGHNVAHAVQLVSGELSVRLCSGVGSDLAGKTILDALQEEGLDTTGMMVYGKIIDGEERHFNPRTAQYIATNDRKKDLVLAMADMKIFEDLLFRRRWIASRVKASKWLVVDANFKPNIIDKIVRVTQIRNDHETRIAFEPVSTAKSTRVFSTEINPQPFPNNLFNLTTPNHHELAAMHTAAKENGLFESDRWWKIIDALGIPSTGARDRFVALTSSKLTDEGVPLQSIQLLPFIPTILTKLGSEGVLMTELLKPNDPRLTDPAEAPYILSRCANGSEEIGGVYMRLFSAVEVVQDVVSVNGVGDTFLGVLIAGLARGKKLGKELIDVAQKGAVMTLRSKEAVSPELGVLKAELDDLVDD</sequence>
<dbReference type="InterPro" id="IPR022830">
    <property type="entry name" value="Indigdn_synthA-like"/>
</dbReference>
<feature type="compositionally biased region" description="Polar residues" evidence="6">
    <location>
        <begin position="463"/>
        <end position="475"/>
    </location>
</feature>
<feature type="compositionally biased region" description="Low complexity" evidence="6">
    <location>
        <begin position="583"/>
        <end position="598"/>
    </location>
</feature>
<dbReference type="AlphaFoldDB" id="A0A8H4RUG2"/>
<reference evidence="8 9" key="1">
    <citation type="submission" date="2020-03" db="EMBL/GenBank/DDBJ databases">
        <title>Draft Genome Sequence of Cudoniella acicularis.</title>
        <authorList>
            <person name="Buettner E."/>
            <person name="Kellner H."/>
        </authorList>
    </citation>
    <scope>NUCLEOTIDE SEQUENCE [LARGE SCALE GENOMIC DNA]</scope>
    <source>
        <strain evidence="8 9">DSM 108380</strain>
    </source>
</reference>
<evidence type="ECO:0000256" key="2">
    <source>
        <dbReference type="ARBA" id="ARBA00022801"/>
    </source>
</evidence>
<evidence type="ECO:0000259" key="7">
    <source>
        <dbReference type="Pfam" id="PF00294"/>
    </source>
</evidence>
<keyword evidence="2" id="KW-0378">Hydrolase</keyword>
<dbReference type="PANTHER" id="PTHR42909:SF1">
    <property type="entry name" value="CARBOHYDRATE KINASE PFKB DOMAIN-CONTAINING PROTEIN"/>
    <property type="match status" value="1"/>
</dbReference>
<name>A0A8H4RUG2_9HELO</name>
<dbReference type="CDD" id="cd01941">
    <property type="entry name" value="YeiC_kinase_like"/>
    <property type="match status" value="1"/>
</dbReference>
<keyword evidence="3" id="KW-0464">Manganese</keyword>
<comment type="caution">
    <text evidence="8">The sequence shown here is derived from an EMBL/GenBank/DDBJ whole genome shotgun (WGS) entry which is preliminary data.</text>
</comment>